<dbReference type="Proteomes" id="UP000789375">
    <property type="component" value="Unassembled WGS sequence"/>
</dbReference>
<keyword evidence="14" id="KW-1185">Reference proteome</keyword>
<evidence type="ECO:0000256" key="8">
    <source>
        <dbReference type="PROSITE-ProRule" id="PRU00175"/>
    </source>
</evidence>
<feature type="compositionally biased region" description="Basic and acidic residues" evidence="9">
    <location>
        <begin position="258"/>
        <end position="269"/>
    </location>
</feature>
<dbReference type="PROSITE" id="PS50089">
    <property type="entry name" value="ZF_RING_2"/>
    <property type="match status" value="1"/>
</dbReference>
<dbReference type="GO" id="GO:0016020">
    <property type="term" value="C:membrane"/>
    <property type="evidence" value="ECO:0007669"/>
    <property type="project" value="UniProtKB-SubCell"/>
</dbReference>
<evidence type="ECO:0000256" key="2">
    <source>
        <dbReference type="ARBA" id="ARBA00022692"/>
    </source>
</evidence>
<dbReference type="EMBL" id="CAJVPP010000310">
    <property type="protein sequence ID" value="CAG8468113.1"/>
    <property type="molecule type" value="Genomic_DNA"/>
</dbReference>
<feature type="compositionally biased region" description="Low complexity" evidence="9">
    <location>
        <begin position="342"/>
        <end position="351"/>
    </location>
</feature>
<evidence type="ECO:0000256" key="10">
    <source>
        <dbReference type="SAM" id="Phobius"/>
    </source>
</evidence>
<feature type="region of interest" description="Disordered" evidence="9">
    <location>
        <begin position="421"/>
        <end position="461"/>
    </location>
</feature>
<dbReference type="Pfam" id="PF13639">
    <property type="entry name" value="zf-RING_2"/>
    <property type="match status" value="1"/>
</dbReference>
<comment type="subcellular location">
    <subcellularLocation>
        <location evidence="1">Membrane</location>
    </subcellularLocation>
</comment>
<comment type="caution">
    <text evidence="13">The sequence shown here is derived from an EMBL/GenBank/DDBJ whole genome shotgun (WGS) entry which is preliminary data.</text>
</comment>
<keyword evidence="6 10" id="KW-1133">Transmembrane helix</keyword>
<dbReference type="Gene3D" id="3.30.40.10">
    <property type="entry name" value="Zinc/RING finger domain, C3HC4 (zinc finger)"/>
    <property type="match status" value="1"/>
</dbReference>
<evidence type="ECO:0000313" key="13">
    <source>
        <dbReference type="EMBL" id="CAG8468113.1"/>
    </source>
</evidence>
<organism evidence="13 14">
    <name type="scientific">Funneliformis mosseae</name>
    <name type="common">Endomycorrhizal fungus</name>
    <name type="synonym">Glomus mosseae</name>
    <dbReference type="NCBI Taxonomy" id="27381"/>
    <lineage>
        <taxon>Eukaryota</taxon>
        <taxon>Fungi</taxon>
        <taxon>Fungi incertae sedis</taxon>
        <taxon>Mucoromycota</taxon>
        <taxon>Glomeromycotina</taxon>
        <taxon>Glomeromycetes</taxon>
        <taxon>Glomerales</taxon>
        <taxon>Glomeraceae</taxon>
        <taxon>Funneliformis</taxon>
    </lineage>
</organism>
<keyword evidence="4 8" id="KW-0863">Zinc-finger</keyword>
<dbReference type="PANTHER" id="PTHR46539">
    <property type="entry name" value="E3 UBIQUITIN-PROTEIN LIGASE ATL42"/>
    <property type="match status" value="1"/>
</dbReference>
<dbReference type="GO" id="GO:0008270">
    <property type="term" value="F:zinc ion binding"/>
    <property type="evidence" value="ECO:0007669"/>
    <property type="project" value="UniProtKB-KW"/>
</dbReference>
<accession>A0A9N8Z606</accession>
<feature type="region of interest" description="Disordered" evidence="9">
    <location>
        <begin position="258"/>
        <end position="351"/>
    </location>
</feature>
<feature type="chain" id="PRO_5040342147" evidence="11">
    <location>
        <begin position="25"/>
        <end position="499"/>
    </location>
</feature>
<evidence type="ECO:0000256" key="1">
    <source>
        <dbReference type="ARBA" id="ARBA00004370"/>
    </source>
</evidence>
<dbReference type="PANTHER" id="PTHR46539:SF1">
    <property type="entry name" value="E3 UBIQUITIN-PROTEIN LIGASE ATL42"/>
    <property type="match status" value="1"/>
</dbReference>
<evidence type="ECO:0000313" key="14">
    <source>
        <dbReference type="Proteomes" id="UP000789375"/>
    </source>
</evidence>
<keyword evidence="7 10" id="KW-0472">Membrane</keyword>
<dbReference type="CDD" id="cd16454">
    <property type="entry name" value="RING-H2_PA-TM-RING"/>
    <property type="match status" value="1"/>
</dbReference>
<feature type="compositionally biased region" description="Low complexity" evidence="9">
    <location>
        <begin position="433"/>
        <end position="448"/>
    </location>
</feature>
<feature type="compositionally biased region" description="Polar residues" evidence="9">
    <location>
        <begin position="298"/>
        <end position="313"/>
    </location>
</feature>
<evidence type="ECO:0000256" key="4">
    <source>
        <dbReference type="ARBA" id="ARBA00022771"/>
    </source>
</evidence>
<protein>
    <submittedName>
        <fullName evidence="13">12884_t:CDS:1</fullName>
    </submittedName>
</protein>
<dbReference type="AlphaFoldDB" id="A0A9N8Z606"/>
<dbReference type="SMART" id="SM00184">
    <property type="entry name" value="RING"/>
    <property type="match status" value="1"/>
</dbReference>
<feature type="signal peptide" evidence="11">
    <location>
        <begin position="1"/>
        <end position="24"/>
    </location>
</feature>
<evidence type="ECO:0000256" key="6">
    <source>
        <dbReference type="ARBA" id="ARBA00022989"/>
    </source>
</evidence>
<dbReference type="InterPro" id="IPR013083">
    <property type="entry name" value="Znf_RING/FYVE/PHD"/>
</dbReference>
<reference evidence="13" key="1">
    <citation type="submission" date="2021-06" db="EMBL/GenBank/DDBJ databases">
        <authorList>
            <person name="Kallberg Y."/>
            <person name="Tangrot J."/>
            <person name="Rosling A."/>
        </authorList>
    </citation>
    <scope>NUCLEOTIDE SEQUENCE</scope>
    <source>
        <strain evidence="13">87-6 pot B 2015</strain>
    </source>
</reference>
<keyword evidence="5" id="KW-0862">Zinc</keyword>
<sequence>MGSFRRLSTFFGAFLLLAVSLVSAQSTDNNTKSYSMFIITYFKVCNLTNLSNAPGITIDGLLRLWPDQNGRNPYEDDRWIAFIQCNDNPSINLQNVLRAEARDAAASVFYTLTQMPCQSPTSDRIRKPLFTTTEQDCSEVIQQFRPRDEISAVIKPDGNLDYKVPSTPVSVKGSDDNKVLATYQTAMIVLYAVSGVVLGLFFIVVITNIIRNRLNAPVTPPSQGQDSNARPNRGIARSVLDSFPVFLFTIGMKDYNDENKDLEGGKGKELEDDIELETTSPVVMKSAPQSEGIEVNEDSSNIYSKNTDNTLETNNDRSDINLSEKENPDLPKVLPSAHIKNSSHSRSISTGSSLSALTSNKVQDGQLTCPICLDDFESGVELRILPCHHQYHKICIDPWLLDISPLCPMCKTDYTSWDSEVNTTQQSEDALDSSTSTGINNHTTNTNNDRQNDDGSSIASSVHPNFPHFRWIKYLTSIRRSRRRRNRDRRQDNNVAESL</sequence>
<keyword evidence="11" id="KW-0732">Signal</keyword>
<proteinExistence type="predicted"/>
<feature type="transmembrane region" description="Helical" evidence="10">
    <location>
        <begin position="188"/>
        <end position="210"/>
    </location>
</feature>
<dbReference type="SUPFAM" id="SSF57850">
    <property type="entry name" value="RING/U-box"/>
    <property type="match status" value="1"/>
</dbReference>
<gene>
    <name evidence="13" type="ORF">FMOSSE_LOCUS2376</name>
</gene>
<evidence type="ECO:0000256" key="7">
    <source>
        <dbReference type="ARBA" id="ARBA00023136"/>
    </source>
</evidence>
<feature type="domain" description="RING-type" evidence="12">
    <location>
        <begin position="369"/>
        <end position="411"/>
    </location>
</feature>
<evidence type="ECO:0000256" key="5">
    <source>
        <dbReference type="ARBA" id="ARBA00022833"/>
    </source>
</evidence>
<evidence type="ECO:0000256" key="9">
    <source>
        <dbReference type="SAM" id="MobiDB-lite"/>
    </source>
</evidence>
<keyword evidence="2 10" id="KW-0812">Transmembrane</keyword>
<name>A0A9N8Z606_FUNMO</name>
<evidence type="ECO:0000256" key="11">
    <source>
        <dbReference type="SAM" id="SignalP"/>
    </source>
</evidence>
<evidence type="ECO:0000259" key="12">
    <source>
        <dbReference type="PROSITE" id="PS50089"/>
    </source>
</evidence>
<evidence type="ECO:0000256" key="3">
    <source>
        <dbReference type="ARBA" id="ARBA00022723"/>
    </source>
</evidence>
<feature type="compositionally biased region" description="Basic and acidic residues" evidence="9">
    <location>
        <begin position="314"/>
        <end position="329"/>
    </location>
</feature>
<keyword evidence="3" id="KW-0479">Metal-binding</keyword>
<dbReference type="InterPro" id="IPR001841">
    <property type="entry name" value="Znf_RING"/>
</dbReference>